<organism evidence="7 8">
    <name type="scientific">Alicyclobacillus acidocaldarius (strain Tc-4-1)</name>
    <name type="common">Bacillus acidocaldarius</name>
    <dbReference type="NCBI Taxonomy" id="1048834"/>
    <lineage>
        <taxon>Bacteria</taxon>
        <taxon>Bacillati</taxon>
        <taxon>Bacillota</taxon>
        <taxon>Bacilli</taxon>
        <taxon>Bacillales</taxon>
        <taxon>Alicyclobacillaceae</taxon>
        <taxon>Alicyclobacillus</taxon>
    </lineage>
</organism>
<accession>F8IKV2</accession>
<dbReference type="Pfam" id="PF13817">
    <property type="entry name" value="DDE_Tnp_IS66_C"/>
    <property type="match status" value="1"/>
</dbReference>
<feature type="region of interest" description="Disordered" evidence="2">
    <location>
        <begin position="75"/>
        <end position="102"/>
    </location>
</feature>
<evidence type="ECO:0000259" key="5">
    <source>
        <dbReference type="Pfam" id="PF13007"/>
    </source>
</evidence>
<proteinExistence type="predicted"/>
<gene>
    <name evidence="7" type="ordered locus">TC41_2979</name>
</gene>
<evidence type="ECO:0000259" key="3">
    <source>
        <dbReference type="Pfam" id="PF03050"/>
    </source>
</evidence>
<evidence type="ECO:0000259" key="4">
    <source>
        <dbReference type="Pfam" id="PF13005"/>
    </source>
</evidence>
<dbReference type="Pfam" id="PF03050">
    <property type="entry name" value="DDE_Tnp_IS66"/>
    <property type="match status" value="1"/>
</dbReference>
<dbReference type="InterPro" id="IPR004291">
    <property type="entry name" value="Transposase_IS66_central"/>
</dbReference>
<feature type="compositionally biased region" description="Acidic residues" evidence="2">
    <location>
        <begin position="75"/>
        <end position="87"/>
    </location>
</feature>
<dbReference type="HOGENOM" id="CLU_023034_0_2_9"/>
<dbReference type="Proteomes" id="UP000000292">
    <property type="component" value="Chromosome"/>
</dbReference>
<dbReference type="InterPro" id="IPR024463">
    <property type="entry name" value="Transposase_TnpC_homeodom"/>
</dbReference>
<dbReference type="EMBL" id="CP002902">
    <property type="protein sequence ID" value="AEJ44868.1"/>
    <property type="molecule type" value="Genomic_DNA"/>
</dbReference>
<sequence>MSKFLCMMNTTTDTLNQLETLQARCEAQEKEIAELKKQVKLLLEQLRLARHRQFGKSSERTTDDQLRLDLVFNEAEAEAQPEEEEPTFEMVTYQRRKKQPGQRDAMLADLPVERVEYRLSEEERICPCCGDVMSEAGVEIRRELIHIPAQTKVREHVQQQYACRTCDQQGTETPMVKAQMPKPPIPGSLASASMLAYVIDKKYVDGLPLFRLEQQFARQGLQLTRQTLANWVVLGTTRWLELMYNRLHEELLKRRYLHADETTLQVLHEPGRSAETTSYMWLYRSGQDGPAIVLFDYQETRSKEHPRRFLEGFGGYLHVDGYSGYHDIPGVKLVGCWAHARRKFHEAHTALPAEERKKPTAARIGLEYCNRLFKIERALKDMDPEQRHAQRQKLSRPVLDEFVAWLRAQSEQVLPKSTLGQAVSYCLNQWPKLTVFLEDGHLELDNNRSERSIKRFVIGRKNFLFANTPRGARASAIAYSLVETAKENGLDPYLYLEYLFERLPNIQTDDQTAMNDLLPWSDHLPDGIRRRTKKSIVCTTAPPASRRGLSSCTTLMQRWRECKVGGI</sequence>
<keyword evidence="1" id="KW-0175">Coiled coil</keyword>
<dbReference type="Pfam" id="PF13007">
    <property type="entry name" value="LZ_Tnp_IS66"/>
    <property type="match status" value="1"/>
</dbReference>
<evidence type="ECO:0000256" key="2">
    <source>
        <dbReference type="SAM" id="MobiDB-lite"/>
    </source>
</evidence>
<dbReference type="PATRIC" id="fig|1048834.4.peg.2830"/>
<reference evidence="7 8" key="1">
    <citation type="journal article" date="2011" name="J. Bacteriol.">
        <title>Complete Genome Sequence of Alicyclobacillus acidocaldarius Strain Tc-4-1.</title>
        <authorList>
            <person name="Chen Y."/>
            <person name="He Y."/>
            <person name="Zhang B."/>
            <person name="Yang J."/>
            <person name="Li W."/>
            <person name="Dong Z."/>
            <person name="Hu S."/>
        </authorList>
    </citation>
    <scope>NUCLEOTIDE SEQUENCE [LARGE SCALE GENOMIC DNA]</scope>
    <source>
        <strain evidence="7 8">Tc-4-1</strain>
    </source>
</reference>
<dbReference type="NCBIfam" id="NF033517">
    <property type="entry name" value="transpos_IS66"/>
    <property type="match status" value="1"/>
</dbReference>
<evidence type="ECO:0000313" key="8">
    <source>
        <dbReference type="Proteomes" id="UP000000292"/>
    </source>
</evidence>
<dbReference type="InterPro" id="IPR039552">
    <property type="entry name" value="IS66_C"/>
</dbReference>
<feature type="coiled-coil region" evidence="1">
    <location>
        <begin position="11"/>
        <end position="52"/>
    </location>
</feature>
<evidence type="ECO:0000259" key="6">
    <source>
        <dbReference type="Pfam" id="PF13817"/>
    </source>
</evidence>
<feature type="domain" description="Transposase IS66 C-terminal" evidence="6">
    <location>
        <begin position="480"/>
        <end position="520"/>
    </location>
</feature>
<dbReference type="PANTHER" id="PTHR33678">
    <property type="entry name" value="BLL1576 PROTEIN"/>
    <property type="match status" value="1"/>
</dbReference>
<dbReference type="AlphaFoldDB" id="F8IKV2"/>
<dbReference type="InterPro" id="IPR024474">
    <property type="entry name" value="Znf_dom_IS66"/>
</dbReference>
<feature type="domain" description="Transposase IS66 zinc-finger binding" evidence="4">
    <location>
        <begin position="123"/>
        <end position="167"/>
    </location>
</feature>
<dbReference type="KEGG" id="aad:TC41_2979"/>
<dbReference type="InterPro" id="IPR052344">
    <property type="entry name" value="Transposase-related"/>
</dbReference>
<feature type="domain" description="Transposase IS66 central" evidence="3">
    <location>
        <begin position="188"/>
        <end position="473"/>
    </location>
</feature>
<dbReference type="eggNOG" id="COG4974">
    <property type="taxonomic scope" value="Bacteria"/>
</dbReference>
<protein>
    <submittedName>
        <fullName evidence="7">Transposase</fullName>
    </submittedName>
</protein>
<evidence type="ECO:0000313" key="7">
    <source>
        <dbReference type="EMBL" id="AEJ44868.1"/>
    </source>
</evidence>
<dbReference type="STRING" id="1048834.TC41_2979"/>
<reference evidence="8" key="2">
    <citation type="submission" date="2011-06" db="EMBL/GenBank/DDBJ databases">
        <title>The complete genome sequence of Alicyclobacillus acidocaldarius sp. Tc-4-1.</title>
        <authorList>
            <person name="Chen Y."/>
            <person name="He Y."/>
            <person name="Dong Z."/>
            <person name="Hu S."/>
        </authorList>
    </citation>
    <scope>NUCLEOTIDE SEQUENCE [LARGE SCALE GENOMIC DNA]</scope>
    <source>
        <strain evidence="8">Tc-4-1</strain>
    </source>
</reference>
<feature type="domain" description="Transposase TnpC homeodomain" evidence="5">
    <location>
        <begin position="42"/>
        <end position="115"/>
    </location>
</feature>
<evidence type="ECO:0000256" key="1">
    <source>
        <dbReference type="SAM" id="Coils"/>
    </source>
</evidence>
<dbReference type="PANTHER" id="PTHR33678:SF1">
    <property type="entry name" value="BLL1576 PROTEIN"/>
    <property type="match status" value="1"/>
</dbReference>
<name>F8IKV2_ALIAT</name>
<dbReference type="Pfam" id="PF13005">
    <property type="entry name" value="zf-IS66"/>
    <property type="match status" value="1"/>
</dbReference>